<accession>A0ABW5BWA6</accession>
<dbReference type="Pfam" id="PF12836">
    <property type="entry name" value="HHH_3"/>
    <property type="match status" value="1"/>
</dbReference>
<keyword evidence="1" id="KW-0472">Membrane</keyword>
<dbReference type="RefSeq" id="WP_247344660.1">
    <property type="nucleotide sequence ID" value="NZ_CP095550.1"/>
</dbReference>
<proteinExistence type="predicted"/>
<gene>
    <name evidence="3" type="ORF">ACFSKK_09365</name>
</gene>
<keyword evidence="4" id="KW-1185">Reference proteome</keyword>
<sequence>MSNVQKYKKWIILLVSLLTVTILYYYFFNIQASSELVTTNVEGAYMETNENYGTTKVEQTSEKIEASTIIIDVKGAVQKPGVYEISANARVHEIIEKAGGLSDQADEAAVNLASSLEDGMVVYIPLIGENKENPFQSTNENKDNPKKININLATSEELQTLSGIGPSKADAIISYREENGQFKSIEGLLEVSGIGEKSLEKLKEEVTVN</sequence>
<feature type="domain" description="Helix-hairpin-helix DNA-binding motif class 1" evidence="2">
    <location>
        <begin position="156"/>
        <end position="175"/>
    </location>
</feature>
<organism evidence="3 4">
    <name type="scientific">Metabacillus endolithicus</name>
    <dbReference type="NCBI Taxonomy" id="1535204"/>
    <lineage>
        <taxon>Bacteria</taxon>
        <taxon>Bacillati</taxon>
        <taxon>Bacillota</taxon>
        <taxon>Bacilli</taxon>
        <taxon>Bacillales</taxon>
        <taxon>Bacillaceae</taxon>
        <taxon>Metabacillus</taxon>
    </lineage>
</organism>
<dbReference type="InterPro" id="IPR019554">
    <property type="entry name" value="Soluble_ligand-bd"/>
</dbReference>
<dbReference type="InterPro" id="IPR051675">
    <property type="entry name" value="Endo/Exo/Phosphatase_dom_1"/>
</dbReference>
<evidence type="ECO:0000259" key="2">
    <source>
        <dbReference type="SMART" id="SM00278"/>
    </source>
</evidence>
<dbReference type="SUPFAM" id="SSF47781">
    <property type="entry name" value="RuvA domain 2-like"/>
    <property type="match status" value="1"/>
</dbReference>
<dbReference type="SMART" id="SM00278">
    <property type="entry name" value="HhH1"/>
    <property type="match status" value="2"/>
</dbReference>
<dbReference type="Gene3D" id="3.10.20.600">
    <property type="match status" value="1"/>
</dbReference>
<dbReference type="EMBL" id="JBHUIK010000002">
    <property type="protein sequence ID" value="MFD2213886.1"/>
    <property type="molecule type" value="Genomic_DNA"/>
</dbReference>
<dbReference type="PANTHER" id="PTHR21180:SF32">
    <property type="entry name" value="ENDONUCLEASE_EXONUCLEASE_PHOSPHATASE FAMILY DOMAIN-CONTAINING PROTEIN 1"/>
    <property type="match status" value="1"/>
</dbReference>
<dbReference type="NCBIfam" id="TIGR00426">
    <property type="entry name" value="competence protein ComEA helix-hairpin-helix repeat region"/>
    <property type="match status" value="1"/>
</dbReference>
<dbReference type="PANTHER" id="PTHR21180">
    <property type="entry name" value="ENDONUCLEASE/EXONUCLEASE/PHOSPHATASE FAMILY DOMAIN-CONTAINING PROTEIN 1"/>
    <property type="match status" value="1"/>
</dbReference>
<dbReference type="Proteomes" id="UP001597318">
    <property type="component" value="Unassembled WGS sequence"/>
</dbReference>
<reference evidence="4" key="1">
    <citation type="journal article" date="2019" name="Int. J. Syst. Evol. Microbiol.">
        <title>The Global Catalogue of Microorganisms (GCM) 10K type strain sequencing project: providing services to taxonomists for standard genome sequencing and annotation.</title>
        <authorList>
            <consortium name="The Broad Institute Genomics Platform"/>
            <consortium name="The Broad Institute Genome Sequencing Center for Infectious Disease"/>
            <person name="Wu L."/>
            <person name="Ma J."/>
        </authorList>
    </citation>
    <scope>NUCLEOTIDE SEQUENCE [LARGE SCALE GENOMIC DNA]</scope>
    <source>
        <strain evidence="4">CGMCC 1.15474</strain>
    </source>
</reference>
<keyword evidence="1" id="KW-1133">Transmembrane helix</keyword>
<keyword evidence="1" id="KW-0812">Transmembrane</keyword>
<evidence type="ECO:0000256" key="1">
    <source>
        <dbReference type="SAM" id="Phobius"/>
    </source>
</evidence>
<dbReference type="InterPro" id="IPR010994">
    <property type="entry name" value="RuvA_2-like"/>
</dbReference>
<evidence type="ECO:0000313" key="4">
    <source>
        <dbReference type="Proteomes" id="UP001597318"/>
    </source>
</evidence>
<dbReference type="InterPro" id="IPR003583">
    <property type="entry name" value="Hlx-hairpin-Hlx_DNA-bd_motif"/>
</dbReference>
<name>A0ABW5BWA6_9BACI</name>
<comment type="caution">
    <text evidence="3">The sequence shown here is derived from an EMBL/GenBank/DDBJ whole genome shotgun (WGS) entry which is preliminary data.</text>
</comment>
<feature type="domain" description="Helix-hairpin-helix DNA-binding motif class 1" evidence="2">
    <location>
        <begin position="186"/>
        <end position="205"/>
    </location>
</feature>
<protein>
    <submittedName>
        <fullName evidence="3">Helix-hairpin-helix domain-containing protein</fullName>
    </submittedName>
</protein>
<dbReference type="InterPro" id="IPR004509">
    <property type="entry name" value="Competence_ComEA_HhH"/>
</dbReference>
<dbReference type="Pfam" id="PF10531">
    <property type="entry name" value="SLBB"/>
    <property type="match status" value="1"/>
</dbReference>
<feature type="transmembrane region" description="Helical" evidence="1">
    <location>
        <begin position="10"/>
        <end position="28"/>
    </location>
</feature>
<evidence type="ECO:0000313" key="3">
    <source>
        <dbReference type="EMBL" id="MFD2213886.1"/>
    </source>
</evidence>
<dbReference type="Gene3D" id="1.10.150.280">
    <property type="entry name" value="AF1531-like domain"/>
    <property type="match status" value="1"/>
</dbReference>